<dbReference type="Pfam" id="PF12146">
    <property type="entry name" value="Hydrolase_4"/>
    <property type="match status" value="1"/>
</dbReference>
<keyword evidence="4" id="KW-1185">Reference proteome</keyword>
<name>A0ABW6CGE8_RAHSY</name>
<dbReference type="EC" id="3.4.-.-" evidence="3"/>
<dbReference type="InterPro" id="IPR029058">
    <property type="entry name" value="AB_hydrolase_fold"/>
</dbReference>
<comment type="caution">
    <text evidence="3">The sequence shown here is derived from an EMBL/GenBank/DDBJ whole genome shotgun (WGS) entry which is preliminary data.</text>
</comment>
<dbReference type="PANTHER" id="PTHR43265">
    <property type="entry name" value="ESTERASE ESTD"/>
    <property type="match status" value="1"/>
</dbReference>
<evidence type="ECO:0000259" key="2">
    <source>
        <dbReference type="Pfam" id="PF12146"/>
    </source>
</evidence>
<feature type="domain" description="Serine aminopeptidase S33" evidence="2">
    <location>
        <begin position="62"/>
        <end position="289"/>
    </location>
</feature>
<evidence type="ECO:0000313" key="4">
    <source>
        <dbReference type="Proteomes" id="UP001598201"/>
    </source>
</evidence>
<dbReference type="InterPro" id="IPR022742">
    <property type="entry name" value="Hydrolase_4"/>
</dbReference>
<dbReference type="Gene3D" id="3.40.50.1820">
    <property type="entry name" value="alpha/beta hydrolase"/>
    <property type="match status" value="1"/>
</dbReference>
<keyword evidence="1" id="KW-0472">Membrane</keyword>
<protein>
    <submittedName>
        <fullName evidence="3">Alpha/beta hydrolase family protein</fullName>
        <ecNumber evidence="3">3.4.-.-</ecNumber>
    </submittedName>
</protein>
<evidence type="ECO:0000313" key="3">
    <source>
        <dbReference type="EMBL" id="MFD3226837.1"/>
    </source>
</evidence>
<sequence length="337" mass="37666">MIKYIVSFSIMIVVLIIFLLSRLYDFDLSGYGQQRSISFKHNNDVLVGTLIMPPGKVSPPFVLLVHGDGPQDRWSEGGYIPLVKFLVSQGIAVFSWDKPGVDKSTGNWLAQTMSDRAEEAVLALKKLREQPELKKSRGGYLGFSQAGWVVPQASQLTTTEFVVLIGAAINWRNQGIYYTGQRLKVEGRSLNDIQDAKKHEAVAFDRQFTEEAAVLPCHSQCTRQDFERRNSLADATKDISGTHTPVLILMGQDDRNVDADETATVWAKALPAGTPRCIRQLPGATHGLLRSEWFDYQLASQWPLWKQGLFLLSGRYSYSPGALRTVSSWILNQNCVD</sequence>
<dbReference type="PANTHER" id="PTHR43265:SF1">
    <property type="entry name" value="ESTERASE ESTD"/>
    <property type="match status" value="1"/>
</dbReference>
<evidence type="ECO:0000256" key="1">
    <source>
        <dbReference type="SAM" id="Phobius"/>
    </source>
</evidence>
<dbReference type="InterPro" id="IPR053145">
    <property type="entry name" value="AB_hydrolase_Est10"/>
</dbReference>
<dbReference type="Proteomes" id="UP001598201">
    <property type="component" value="Unassembled WGS sequence"/>
</dbReference>
<dbReference type="GO" id="GO:0016787">
    <property type="term" value="F:hydrolase activity"/>
    <property type="evidence" value="ECO:0007669"/>
    <property type="project" value="UniProtKB-KW"/>
</dbReference>
<feature type="transmembrane region" description="Helical" evidence="1">
    <location>
        <begin position="6"/>
        <end position="24"/>
    </location>
</feature>
<proteinExistence type="predicted"/>
<accession>A0ABW6CGE8</accession>
<gene>
    <name evidence="3" type="ORF">ACFPK4_25170</name>
</gene>
<dbReference type="RefSeq" id="WP_354567589.1">
    <property type="nucleotide sequence ID" value="NZ_JBHUCJ010000113.1"/>
</dbReference>
<keyword evidence="1" id="KW-1133">Transmembrane helix</keyword>
<keyword evidence="3" id="KW-0378">Hydrolase</keyword>
<keyword evidence="1" id="KW-0812">Transmembrane</keyword>
<dbReference type="EMBL" id="JBHUCJ010000113">
    <property type="protein sequence ID" value="MFD3226837.1"/>
    <property type="molecule type" value="Genomic_DNA"/>
</dbReference>
<reference evidence="3 4" key="1">
    <citation type="submission" date="2024-09" db="EMBL/GenBank/DDBJ databases">
        <title>Genomes of Rahnella.</title>
        <authorList>
            <person name="Mnguni F.C."/>
            <person name="Shin G.Y."/>
            <person name="Coutinho T."/>
        </authorList>
    </citation>
    <scope>NUCLEOTIDE SEQUENCE [LARGE SCALE GENOMIC DNA]</scope>
    <source>
        <strain evidence="3 4">20WA0057</strain>
    </source>
</reference>
<organism evidence="3 4">
    <name type="scientific">Rahnella sp. (strain Y9602)</name>
    <dbReference type="NCBI Taxonomy" id="2703885"/>
    <lineage>
        <taxon>Bacteria</taxon>
        <taxon>Pseudomonadati</taxon>
        <taxon>Pseudomonadota</taxon>
        <taxon>Gammaproteobacteria</taxon>
        <taxon>Enterobacterales</taxon>
        <taxon>Yersiniaceae</taxon>
        <taxon>Rahnella</taxon>
    </lineage>
</organism>
<dbReference type="SUPFAM" id="SSF53474">
    <property type="entry name" value="alpha/beta-Hydrolases"/>
    <property type="match status" value="1"/>
</dbReference>